<organism evidence="1 2">
    <name type="scientific">Xenorhabdus bovienii str. kraussei Becker Underwood</name>
    <dbReference type="NCBI Taxonomy" id="1398204"/>
    <lineage>
        <taxon>Bacteria</taxon>
        <taxon>Pseudomonadati</taxon>
        <taxon>Pseudomonadota</taxon>
        <taxon>Gammaproteobacteria</taxon>
        <taxon>Enterobacterales</taxon>
        <taxon>Morganellaceae</taxon>
        <taxon>Xenorhabdus</taxon>
    </lineage>
</organism>
<proteinExistence type="predicted"/>
<dbReference type="EMBL" id="CBSZ010000025">
    <property type="protein sequence ID" value="CDH22504.1"/>
    <property type="molecule type" value="Genomic_DNA"/>
</dbReference>
<dbReference type="HOGENOM" id="CLU_3174886_0_0_6"/>
<gene>
    <name evidence="1" type="ORF">XBKB1_1200006</name>
</gene>
<comment type="caution">
    <text evidence="1">The sequence shown here is derived from an EMBL/GenBank/DDBJ whole genome shotgun (WGS) entry which is preliminary data.</text>
</comment>
<protein>
    <submittedName>
        <fullName evidence="1">Uncharacterized protein</fullName>
    </submittedName>
</protein>
<sequence>MNCINWCFTAIIGFIRDFGDLFGDDYQIINEAFFVSKISRWYLRFCI</sequence>
<evidence type="ECO:0000313" key="2">
    <source>
        <dbReference type="Proteomes" id="UP000028493"/>
    </source>
</evidence>
<evidence type="ECO:0000313" key="1">
    <source>
        <dbReference type="EMBL" id="CDH22504.1"/>
    </source>
</evidence>
<accession>A0A077PRI9</accession>
<name>A0A077PRI9_XENBV</name>
<reference evidence="1" key="1">
    <citation type="submission" date="2013-07" db="EMBL/GenBank/DDBJ databases">
        <title>Sub-species coevolution in mutualistic symbiosis.</title>
        <authorList>
            <person name="Murfin K."/>
            <person name="Klassen J."/>
            <person name="Lee M."/>
            <person name="Forst S."/>
            <person name="Stock P."/>
            <person name="Goodrich-Blair H."/>
        </authorList>
    </citation>
    <scope>NUCLEOTIDE SEQUENCE [LARGE SCALE GENOMIC DNA]</scope>
    <source>
        <strain evidence="1">Kraussei Becker Underwood</strain>
    </source>
</reference>
<dbReference type="AlphaFoldDB" id="A0A077PRI9"/>
<dbReference type="Proteomes" id="UP000028493">
    <property type="component" value="Unassembled WGS sequence"/>
</dbReference>